<dbReference type="RefSeq" id="WP_109985341.1">
    <property type="nucleotide sequence ID" value="NZ_QGTD01000018.1"/>
</dbReference>
<dbReference type="Gene3D" id="6.10.340.10">
    <property type="match status" value="1"/>
</dbReference>
<dbReference type="InterPro" id="IPR003594">
    <property type="entry name" value="HATPase_dom"/>
</dbReference>
<evidence type="ECO:0000256" key="4">
    <source>
        <dbReference type="ARBA" id="ARBA00022679"/>
    </source>
</evidence>
<dbReference type="GO" id="GO:0005886">
    <property type="term" value="C:plasma membrane"/>
    <property type="evidence" value="ECO:0007669"/>
    <property type="project" value="UniProtKB-SubCell"/>
</dbReference>
<feature type="domain" description="HAMP" evidence="8">
    <location>
        <begin position="309"/>
        <end position="361"/>
    </location>
</feature>
<sequence length="582" mass="68842">MLKIPVNSLRKTIFARLLIMFFILILPIIVFGIYLYNWTYQNTSQEISKNTVVQLTSYLGNLNREIEWIEIQQFDILQETELRKIAYTWDMMDNIERKDSVNYIIHRLTSIKNTNIYIKDISIHLPSIDKTISVMNAAQDFNKLEYEKIRTSKSQTGLRLIQTEDTLSLSASIIGNDLQEHPQIVVHIELDKQKMSEDLNTLNMYPNSSTFLVSDDKELLLESGEKTSNAFNIYYHTMRSKENNDNVTFFEDKRFHINSAYSKDLKLSVVTFIPEDIVKLPLKKFSRWAWGFAITSLVVIILYSYLIYRMVHKPLVLLVDGFRRMEDGELNNPIEHEQEDEFGFLYNRYNIMLYKLRRLIEQDYKQKLMMQKAELKQLQSQINPHFLYNSFFILNSLAKTEDTERMEQFTSMLGEYFKFITRNEEEHVTLSEEMKHARMYTEIQQLRFSRRIKVQFDELPEEMEHIKVPKLIVQPIIENAFEHSLEKKVDEGLLWVHFKKEHHTIYIVVEDNGDGISTSKIEDMRSLLNEARDYQEQTGMTNIHRRILLTYGANSGLYLSRSETNGLKVEIRINLEEDDSNV</sequence>
<comment type="caution">
    <text evidence="9">The sequence shown here is derived from an EMBL/GenBank/DDBJ whole genome shotgun (WGS) entry which is preliminary data.</text>
</comment>
<dbReference type="EMBL" id="QGTD01000018">
    <property type="protein sequence ID" value="PWU67253.1"/>
    <property type="molecule type" value="Genomic_DNA"/>
</dbReference>
<organism evidence="9 10">
    <name type="scientific">Gracilibacillus dipsosauri</name>
    <dbReference type="NCBI Taxonomy" id="178340"/>
    <lineage>
        <taxon>Bacteria</taxon>
        <taxon>Bacillati</taxon>
        <taxon>Bacillota</taxon>
        <taxon>Bacilli</taxon>
        <taxon>Bacillales</taxon>
        <taxon>Bacillaceae</taxon>
        <taxon>Gracilibacillus</taxon>
    </lineage>
</organism>
<evidence type="ECO:0000259" key="8">
    <source>
        <dbReference type="PROSITE" id="PS50885"/>
    </source>
</evidence>
<evidence type="ECO:0000256" key="3">
    <source>
        <dbReference type="ARBA" id="ARBA00022553"/>
    </source>
</evidence>
<dbReference type="AlphaFoldDB" id="A0A317KVD0"/>
<protein>
    <submittedName>
        <fullName evidence="9">Two-component sensor histidine kinase</fullName>
    </submittedName>
</protein>
<dbReference type="InterPro" id="IPR036890">
    <property type="entry name" value="HATPase_C_sf"/>
</dbReference>
<evidence type="ECO:0000313" key="9">
    <source>
        <dbReference type="EMBL" id="PWU67253.1"/>
    </source>
</evidence>
<keyword evidence="6 7" id="KW-0472">Membrane</keyword>
<name>A0A317KVD0_9BACI</name>
<keyword evidence="7" id="KW-0812">Transmembrane</keyword>
<keyword evidence="2" id="KW-1003">Cell membrane</keyword>
<proteinExistence type="predicted"/>
<comment type="subcellular location">
    <subcellularLocation>
        <location evidence="1">Cell membrane</location>
        <topology evidence="1">Multi-pass membrane protein</topology>
    </subcellularLocation>
</comment>
<dbReference type="GO" id="GO:0000155">
    <property type="term" value="F:phosphorelay sensor kinase activity"/>
    <property type="evidence" value="ECO:0007669"/>
    <property type="project" value="InterPro"/>
</dbReference>
<dbReference type="OrthoDB" id="2521939at2"/>
<evidence type="ECO:0000256" key="6">
    <source>
        <dbReference type="ARBA" id="ARBA00023136"/>
    </source>
</evidence>
<dbReference type="PROSITE" id="PS50885">
    <property type="entry name" value="HAMP"/>
    <property type="match status" value="1"/>
</dbReference>
<dbReference type="Pfam" id="PF00672">
    <property type="entry name" value="HAMP"/>
    <property type="match status" value="1"/>
</dbReference>
<evidence type="ECO:0000256" key="5">
    <source>
        <dbReference type="ARBA" id="ARBA00022777"/>
    </source>
</evidence>
<accession>A0A317KVD0</accession>
<keyword evidence="5 9" id="KW-0418">Kinase</keyword>
<dbReference type="Gene3D" id="3.30.565.10">
    <property type="entry name" value="Histidine kinase-like ATPase, C-terminal domain"/>
    <property type="match status" value="1"/>
</dbReference>
<evidence type="ECO:0000256" key="2">
    <source>
        <dbReference type="ARBA" id="ARBA00022475"/>
    </source>
</evidence>
<feature type="transmembrane region" description="Helical" evidence="7">
    <location>
        <begin position="288"/>
        <end position="308"/>
    </location>
</feature>
<dbReference type="SUPFAM" id="SSF55874">
    <property type="entry name" value="ATPase domain of HSP90 chaperone/DNA topoisomerase II/histidine kinase"/>
    <property type="match status" value="1"/>
</dbReference>
<dbReference type="CDD" id="cd06225">
    <property type="entry name" value="HAMP"/>
    <property type="match status" value="1"/>
</dbReference>
<evidence type="ECO:0000256" key="7">
    <source>
        <dbReference type="SAM" id="Phobius"/>
    </source>
</evidence>
<gene>
    <name evidence="9" type="ORF">DLJ74_16930</name>
</gene>
<dbReference type="Pfam" id="PF06580">
    <property type="entry name" value="His_kinase"/>
    <property type="match status" value="1"/>
</dbReference>
<dbReference type="Pfam" id="PF02518">
    <property type="entry name" value="HATPase_c"/>
    <property type="match status" value="1"/>
</dbReference>
<keyword evidence="10" id="KW-1185">Reference proteome</keyword>
<dbReference type="PANTHER" id="PTHR34220">
    <property type="entry name" value="SENSOR HISTIDINE KINASE YPDA"/>
    <property type="match status" value="1"/>
</dbReference>
<keyword evidence="3" id="KW-0597">Phosphoprotein</keyword>
<feature type="transmembrane region" description="Helical" evidence="7">
    <location>
        <begin position="12"/>
        <end position="36"/>
    </location>
</feature>
<dbReference type="InterPro" id="IPR050640">
    <property type="entry name" value="Bact_2-comp_sensor_kinase"/>
</dbReference>
<dbReference type="PANTHER" id="PTHR34220:SF7">
    <property type="entry name" value="SENSOR HISTIDINE KINASE YPDA"/>
    <property type="match status" value="1"/>
</dbReference>
<dbReference type="Proteomes" id="UP000245624">
    <property type="component" value="Unassembled WGS sequence"/>
</dbReference>
<reference evidence="9 10" key="1">
    <citation type="submission" date="2018-05" db="EMBL/GenBank/DDBJ databases">
        <title>Genomic analysis of Gracilibacillus dipsosauri DD1 reveals novel features of a salt-tolerant amylase.</title>
        <authorList>
            <person name="Deutch C.E."/>
            <person name="Yang S."/>
        </authorList>
    </citation>
    <scope>NUCLEOTIDE SEQUENCE [LARGE SCALE GENOMIC DNA]</scope>
    <source>
        <strain evidence="9 10">DD1</strain>
    </source>
</reference>
<evidence type="ECO:0000256" key="1">
    <source>
        <dbReference type="ARBA" id="ARBA00004651"/>
    </source>
</evidence>
<evidence type="ECO:0000313" key="10">
    <source>
        <dbReference type="Proteomes" id="UP000245624"/>
    </source>
</evidence>
<dbReference type="SMART" id="SM00304">
    <property type="entry name" value="HAMP"/>
    <property type="match status" value="1"/>
</dbReference>
<dbReference type="SUPFAM" id="SSF158472">
    <property type="entry name" value="HAMP domain-like"/>
    <property type="match status" value="1"/>
</dbReference>
<keyword evidence="7" id="KW-1133">Transmembrane helix</keyword>
<dbReference type="InterPro" id="IPR010559">
    <property type="entry name" value="Sig_transdc_His_kin_internal"/>
</dbReference>
<dbReference type="InterPro" id="IPR003660">
    <property type="entry name" value="HAMP_dom"/>
</dbReference>
<keyword evidence="4" id="KW-0808">Transferase</keyword>